<feature type="compositionally biased region" description="Basic residues" evidence="1">
    <location>
        <begin position="341"/>
        <end position="352"/>
    </location>
</feature>
<evidence type="ECO:0000313" key="3">
    <source>
        <dbReference type="Proteomes" id="UP000320762"/>
    </source>
</evidence>
<sequence length="504" mass="58293">MARRNLSIKEPFGPYDFDAVLNPEALPKGGTPMSDFIMTRDRKLTGLDFTEFIPKPPSSWKHTKPVIACGVIEVDDVSWFTAKGKETVQSDCARRQSRLDLAQLYKDRKTVRLRVRFTMGPTPATFMNSTKQEDSVLKIHWSLDKQSSTRLPPFLITDFNFQTAPLCRNFLHRYCILSFMMHLKETDPDTPLEDRHIGYFASKYIESRDDEDEESYVFRNIFEDPPRNAPRPGHHRHISPADVKLVFGLQADWLLAQALESWDGGKGKFLYIPKWVEFCREVRLKRRSPGGLRWCSFSQHEDETDGDIEEDERYLAKYGADEDYWKGRLESRINAATRSRSGPKKSHARPVGRRGDASNFNYDENFSDASSEDDTGSDCEVVWQPDRDLSSRIHPRTLHELRIPTGRRWCCPVPQCRRTITLAQIRETAARRYPDLAWQDASWPDLEAFFRAAVDQHYAHHWYNAGVSVRKTKELYLESTGRGLPYRPPPQETLVPGLKEEEEG</sequence>
<keyword evidence="3" id="KW-1185">Reference proteome</keyword>
<dbReference type="OrthoDB" id="3226250at2759"/>
<feature type="compositionally biased region" description="Polar residues" evidence="1">
    <location>
        <begin position="358"/>
        <end position="369"/>
    </location>
</feature>
<dbReference type="EMBL" id="VDMD01000002">
    <property type="protein sequence ID" value="TRM68481.1"/>
    <property type="molecule type" value="Genomic_DNA"/>
</dbReference>
<protein>
    <submittedName>
        <fullName evidence="2">Uncharacterized protein</fullName>
    </submittedName>
</protein>
<dbReference type="Proteomes" id="UP000320762">
    <property type="component" value="Unassembled WGS sequence"/>
</dbReference>
<reference evidence="2 3" key="1">
    <citation type="journal article" date="2019" name="New Phytol.">
        <title>Comparative genomics reveals unique wood-decay strategies and fruiting body development in the Schizophyllaceae.</title>
        <authorList>
            <person name="Almasi E."/>
            <person name="Sahu N."/>
            <person name="Krizsan K."/>
            <person name="Balint B."/>
            <person name="Kovacs G.M."/>
            <person name="Kiss B."/>
            <person name="Cseklye J."/>
            <person name="Drula E."/>
            <person name="Henrissat B."/>
            <person name="Nagy I."/>
            <person name="Chovatia M."/>
            <person name="Adam C."/>
            <person name="LaButti K."/>
            <person name="Lipzen A."/>
            <person name="Riley R."/>
            <person name="Grigoriev I.V."/>
            <person name="Nagy L.G."/>
        </authorList>
    </citation>
    <scope>NUCLEOTIDE SEQUENCE [LARGE SCALE GENOMIC DNA]</scope>
    <source>
        <strain evidence="2 3">NL-1724</strain>
    </source>
</reference>
<name>A0A550CUL8_9AGAR</name>
<evidence type="ECO:0000256" key="1">
    <source>
        <dbReference type="SAM" id="MobiDB-lite"/>
    </source>
</evidence>
<dbReference type="STRING" id="97359.A0A550CUL8"/>
<organism evidence="2 3">
    <name type="scientific">Schizophyllum amplum</name>
    <dbReference type="NCBI Taxonomy" id="97359"/>
    <lineage>
        <taxon>Eukaryota</taxon>
        <taxon>Fungi</taxon>
        <taxon>Dikarya</taxon>
        <taxon>Basidiomycota</taxon>
        <taxon>Agaricomycotina</taxon>
        <taxon>Agaricomycetes</taxon>
        <taxon>Agaricomycetidae</taxon>
        <taxon>Agaricales</taxon>
        <taxon>Schizophyllaceae</taxon>
        <taxon>Schizophyllum</taxon>
    </lineage>
</organism>
<accession>A0A550CUL8</accession>
<proteinExistence type="predicted"/>
<dbReference type="AlphaFoldDB" id="A0A550CUL8"/>
<evidence type="ECO:0000313" key="2">
    <source>
        <dbReference type="EMBL" id="TRM68481.1"/>
    </source>
</evidence>
<feature type="region of interest" description="Disordered" evidence="1">
    <location>
        <begin position="335"/>
        <end position="380"/>
    </location>
</feature>
<gene>
    <name evidence="2" type="ORF">BD626DRAFT_481856</name>
</gene>
<feature type="region of interest" description="Disordered" evidence="1">
    <location>
        <begin position="480"/>
        <end position="504"/>
    </location>
</feature>
<comment type="caution">
    <text evidence="2">The sequence shown here is derived from an EMBL/GenBank/DDBJ whole genome shotgun (WGS) entry which is preliminary data.</text>
</comment>